<name>A0A0W0VXC4_9GAMM</name>
<dbReference type="NCBIfam" id="TIGR02532">
    <property type="entry name" value="IV_pilin_GFxxxE"/>
    <property type="match status" value="1"/>
</dbReference>
<organism evidence="2 3">
    <name type="scientific">Legionella lansingensis</name>
    <dbReference type="NCBI Taxonomy" id="45067"/>
    <lineage>
        <taxon>Bacteria</taxon>
        <taxon>Pseudomonadati</taxon>
        <taxon>Pseudomonadota</taxon>
        <taxon>Gammaproteobacteria</taxon>
        <taxon>Legionellales</taxon>
        <taxon>Legionellaceae</taxon>
        <taxon>Legionella</taxon>
    </lineage>
</organism>
<dbReference type="GO" id="GO:0043683">
    <property type="term" value="P:type IV pilus assembly"/>
    <property type="evidence" value="ECO:0007669"/>
    <property type="project" value="InterPro"/>
</dbReference>
<protein>
    <submittedName>
        <fullName evidence="2">Type-IV pilin</fullName>
    </submittedName>
</protein>
<reference evidence="2 3" key="1">
    <citation type="submission" date="2015-11" db="EMBL/GenBank/DDBJ databases">
        <title>Genomic analysis of 38 Legionella species identifies large and diverse effector repertoires.</title>
        <authorList>
            <person name="Burstein D."/>
            <person name="Amaro F."/>
            <person name="Zusman T."/>
            <person name="Lifshitz Z."/>
            <person name="Cohen O."/>
            <person name="Gilbert J.A."/>
            <person name="Pupko T."/>
            <person name="Shuman H.A."/>
            <person name="Segal G."/>
        </authorList>
    </citation>
    <scope>NUCLEOTIDE SEQUENCE [LARGE SCALE GENOMIC DNA]</scope>
    <source>
        <strain evidence="2 3">ATCC 49751</strain>
    </source>
</reference>
<keyword evidence="3" id="KW-1185">Reference proteome</keyword>
<gene>
    <name evidence="2" type="primary">pilE</name>
    <name evidence="2" type="ORF">Llan_0373</name>
</gene>
<sequence>MLCKKLYSQTMRQGFSLIELMIVLVIISLFTCFAYPIYLNHLMQARRYDGQAALFDLANRLEHYYSEYHSYEKASLGTGEVTDIKNDNLSAQKWYCLKISSQTHTAYSLQAIPRGAQTKDKDCQSFTLDNLGHRGIAPGPHGDPLRKADECW</sequence>
<keyword evidence="1" id="KW-0812">Transmembrane</keyword>
<dbReference type="OrthoDB" id="5296638at2"/>
<dbReference type="Gene3D" id="3.30.700.10">
    <property type="entry name" value="Glycoprotein, Type 4 Pilin"/>
    <property type="match status" value="1"/>
</dbReference>
<dbReference type="InterPro" id="IPR045584">
    <property type="entry name" value="Pilin-like"/>
</dbReference>
<dbReference type="Pfam" id="PF07963">
    <property type="entry name" value="N_methyl"/>
    <property type="match status" value="1"/>
</dbReference>
<keyword evidence="1" id="KW-1133">Transmembrane helix</keyword>
<evidence type="ECO:0000313" key="2">
    <source>
        <dbReference type="EMBL" id="KTD24811.1"/>
    </source>
</evidence>
<dbReference type="RefSeq" id="WP_081778051.1">
    <property type="nucleotide sequence ID" value="NZ_LNYI01000008.1"/>
</dbReference>
<dbReference type="EMBL" id="LNYI01000008">
    <property type="protein sequence ID" value="KTD24811.1"/>
    <property type="molecule type" value="Genomic_DNA"/>
</dbReference>
<dbReference type="InterPro" id="IPR012902">
    <property type="entry name" value="N_methyl_site"/>
</dbReference>
<evidence type="ECO:0000256" key="1">
    <source>
        <dbReference type="SAM" id="Phobius"/>
    </source>
</evidence>
<dbReference type="InterPro" id="IPR031982">
    <property type="entry name" value="PilE-like"/>
</dbReference>
<dbReference type="PATRIC" id="fig|45067.4.peg.393"/>
<dbReference type="eggNOG" id="COG4968">
    <property type="taxonomic scope" value="Bacteria"/>
</dbReference>
<evidence type="ECO:0000313" key="3">
    <source>
        <dbReference type="Proteomes" id="UP000054869"/>
    </source>
</evidence>
<accession>A0A0W0VXC4</accession>
<proteinExistence type="predicted"/>
<feature type="transmembrane region" description="Helical" evidence="1">
    <location>
        <begin position="20"/>
        <end position="38"/>
    </location>
</feature>
<keyword evidence="1" id="KW-0472">Membrane</keyword>
<dbReference type="STRING" id="45067.Llan_0373"/>
<dbReference type="Proteomes" id="UP000054869">
    <property type="component" value="Unassembled WGS sequence"/>
</dbReference>
<dbReference type="AlphaFoldDB" id="A0A0W0VXC4"/>
<dbReference type="Pfam" id="PF16732">
    <property type="entry name" value="ComP_DUS"/>
    <property type="match status" value="1"/>
</dbReference>
<comment type="caution">
    <text evidence="2">The sequence shown here is derived from an EMBL/GenBank/DDBJ whole genome shotgun (WGS) entry which is preliminary data.</text>
</comment>
<dbReference type="SUPFAM" id="SSF54523">
    <property type="entry name" value="Pili subunits"/>
    <property type="match status" value="1"/>
</dbReference>